<keyword evidence="1" id="KW-0472">Membrane</keyword>
<dbReference type="EMBL" id="PVWK01000029">
    <property type="protein sequence ID" value="PSB32198.1"/>
    <property type="molecule type" value="Genomic_DNA"/>
</dbReference>
<gene>
    <name evidence="2" type="ORF">C7B82_06045</name>
</gene>
<sequence>MSSKIWHGFSQRTWVQSIACAFITALHQAYQFWSRHAFRRLLAVVFSAFFLVVTTHAVIAQGSSVPRPKVILISLDGATPGLMNEYLKTGVLDSNTGLGLLKRRGVVAQRNVTCNPSLTAACHVSIGTGSTTVKTDVVANSFHLIASPFTRNVSGFAAPIGGYTVKPVGPAAQPLAEPIWVGLRQHGKKVVAATFPGADGAEITLAGAGTPVLQAATDRTVDYTIPFGAFAGQGAKGFSLTATDFTPAPGQTIGQLEAAGKKSYSPILQKTTPLDTFAIGTVNYTIQVAALDTTNDGSGNYDTLVFFDASTGIQPGPFSLPATGPAYVKASDRASALFYLEGSATKAGTGFYVSTLAPDLTTVRIARYSANAIPRNTPVLADVDDINNNVGFWAPQADFRIPERLSPGFTTFPDADLEAIYEDQVRTFVAYQTRVVLRAIAKNPDADLVLAYIEQPDGSEHQFLAIDPRQATNSTNPNTIGAGQDQAKLARYKTYVQAAYRIANRSVQQIIDTVGTTRKGTPKSNIIVVSDHGFAPFHTAVDFNALLRKNGIDSTKVRAITSGPAANIYINLKGREPDGIVTTEEYIVLQKQVVKILEDFVETNPNYTKRESKPIFDKIHARPLPSDVNDPSFGLGTSQFIGQDSGDVFATLTEGYNFDGTQAPVVPRLGDAPETTPVLSVPNFYGAHGYDPKQLNMSAIFFAAGPNIRRGDLQQVRNIDVVPTINKLLGVESASTVQGKALSIDS</sequence>
<name>A0A2T1EHN8_9CYAN</name>
<protein>
    <submittedName>
        <fullName evidence="2">Phosphodiesterase</fullName>
    </submittedName>
</protein>
<evidence type="ECO:0000313" key="3">
    <source>
        <dbReference type="Proteomes" id="UP000239576"/>
    </source>
</evidence>
<dbReference type="Pfam" id="PF01663">
    <property type="entry name" value="Phosphodiest"/>
    <property type="match status" value="2"/>
</dbReference>
<dbReference type="Proteomes" id="UP000239576">
    <property type="component" value="Unassembled WGS sequence"/>
</dbReference>
<accession>A0A2T1EHN8</accession>
<proteinExistence type="predicted"/>
<evidence type="ECO:0000256" key="1">
    <source>
        <dbReference type="SAM" id="Phobius"/>
    </source>
</evidence>
<keyword evidence="3" id="KW-1185">Reference proteome</keyword>
<evidence type="ECO:0000313" key="2">
    <source>
        <dbReference type="EMBL" id="PSB32198.1"/>
    </source>
</evidence>
<keyword evidence="1" id="KW-1133">Transmembrane helix</keyword>
<dbReference type="InterPro" id="IPR017850">
    <property type="entry name" value="Alkaline_phosphatase_core_sf"/>
</dbReference>
<dbReference type="PANTHER" id="PTHR10151">
    <property type="entry name" value="ECTONUCLEOTIDE PYROPHOSPHATASE/PHOSPHODIESTERASE"/>
    <property type="match status" value="1"/>
</dbReference>
<dbReference type="OrthoDB" id="9779418at2"/>
<dbReference type="RefSeq" id="WP_106255410.1">
    <property type="nucleotide sequence ID" value="NZ_CAWNSW010000017.1"/>
</dbReference>
<feature type="transmembrane region" description="Helical" evidence="1">
    <location>
        <begin position="40"/>
        <end position="59"/>
    </location>
</feature>
<dbReference type="SUPFAM" id="SSF53649">
    <property type="entry name" value="Alkaline phosphatase-like"/>
    <property type="match status" value="1"/>
</dbReference>
<organism evidence="2 3">
    <name type="scientific">Stenomitos frigidus ULC18</name>
    <dbReference type="NCBI Taxonomy" id="2107698"/>
    <lineage>
        <taxon>Bacteria</taxon>
        <taxon>Bacillati</taxon>
        <taxon>Cyanobacteriota</taxon>
        <taxon>Cyanophyceae</taxon>
        <taxon>Leptolyngbyales</taxon>
        <taxon>Leptolyngbyaceae</taxon>
        <taxon>Stenomitos</taxon>
    </lineage>
</organism>
<feature type="transmembrane region" description="Helical" evidence="1">
    <location>
        <begin position="14"/>
        <end position="33"/>
    </location>
</feature>
<dbReference type="InterPro" id="IPR002591">
    <property type="entry name" value="Phosphodiest/P_Trfase"/>
</dbReference>
<dbReference type="GO" id="GO:0016787">
    <property type="term" value="F:hydrolase activity"/>
    <property type="evidence" value="ECO:0007669"/>
    <property type="project" value="UniProtKB-ARBA"/>
</dbReference>
<comment type="caution">
    <text evidence="2">The sequence shown here is derived from an EMBL/GenBank/DDBJ whole genome shotgun (WGS) entry which is preliminary data.</text>
</comment>
<reference evidence="3" key="1">
    <citation type="submission" date="2018-02" db="EMBL/GenBank/DDBJ databases">
        <authorList>
            <person name="Moore K."/>
            <person name="Momper L."/>
        </authorList>
    </citation>
    <scope>NUCLEOTIDE SEQUENCE [LARGE SCALE GENOMIC DNA]</scope>
    <source>
        <strain evidence="3">ULC18</strain>
    </source>
</reference>
<keyword evidence="1" id="KW-0812">Transmembrane</keyword>
<dbReference type="Gene3D" id="3.40.720.10">
    <property type="entry name" value="Alkaline Phosphatase, subunit A"/>
    <property type="match status" value="2"/>
</dbReference>
<dbReference type="AlphaFoldDB" id="A0A2T1EHN8"/>
<reference evidence="2 3" key="2">
    <citation type="submission" date="2018-03" db="EMBL/GenBank/DDBJ databases">
        <title>The ancient ancestry and fast evolution of plastids.</title>
        <authorList>
            <person name="Moore K.R."/>
            <person name="Magnabosco C."/>
            <person name="Momper L."/>
            <person name="Gold D.A."/>
            <person name="Bosak T."/>
            <person name="Fournier G.P."/>
        </authorList>
    </citation>
    <scope>NUCLEOTIDE SEQUENCE [LARGE SCALE GENOMIC DNA]</scope>
    <source>
        <strain evidence="2 3">ULC18</strain>
    </source>
</reference>
<dbReference type="PANTHER" id="PTHR10151:SF120">
    <property type="entry name" value="BIS(5'-ADENOSYL)-TRIPHOSPHATASE"/>
    <property type="match status" value="1"/>
</dbReference>